<dbReference type="Gene3D" id="3.60.21.10">
    <property type="match status" value="1"/>
</dbReference>
<dbReference type="SMART" id="SM00156">
    <property type="entry name" value="PP2Ac"/>
    <property type="match status" value="1"/>
</dbReference>
<evidence type="ECO:0000256" key="10">
    <source>
        <dbReference type="ARBA" id="ARBA00023004"/>
    </source>
</evidence>
<evidence type="ECO:0000256" key="12">
    <source>
        <dbReference type="ARBA" id="ARBA00048336"/>
    </source>
</evidence>
<feature type="domain" description="Serine/threonine specific protein phosphatases" evidence="15">
    <location>
        <begin position="215"/>
        <end position="220"/>
    </location>
</feature>
<sequence>MDIDTSADKKVDIAPQKISKNMIPTIKSSIYCMDDGTEVSTLGRINKGLPSYCILLPFNFYQKKKHSYLHLSPLWFPLHTPPIHFNVKPPISTKPKDEQLFIDNDVDKIDTDFLKDFFFDEGRLTESQAERILTRASEIFKAEPTMLDIDSPITICGDVHGQYYDLMKLFEVGGDPKKVNYLFMGDYVDRGYFSIECLLYLYSLKIQNPKTFFMLRGNHECQHLTDYFTFRLECTHKYSEQIYKLAVQSFRTLPLAGLVNKQFLCIHGGLSPELHTLDDFSKINRFREPPTHGLLCDLLWADPVEDFGHEKNKTFFINNHARGCSFFYNYHAASSFLDNNNLLSIVRAHEAQDAGYRMYRKSKQTGFPTVITIFSAPNYLDVYNNKAAVLKYADNVMNIRQFNSMPHPYWLPNFMDVFTWSLPFVGEKIADMLLAILNICSEDELDEVDHSELENVLDTLDSGDEIAEGGGAVTKKSASKRTSVAKSSEADTSAKENFRNKILAVGKMARLFHVLREESETINELKDLMGVEKLPAGQLAAGASGLKNAVLSFDEASKFDKENEKMPPTRRKPSLKENMESALKKAMLNENND</sequence>
<feature type="region of interest" description="Disordered" evidence="14">
    <location>
        <begin position="559"/>
        <end position="578"/>
    </location>
</feature>
<keyword evidence="8" id="KW-0112">Calmodulin-binding</keyword>
<dbReference type="Proteomes" id="UP000187283">
    <property type="component" value="Unassembled WGS sequence"/>
</dbReference>
<dbReference type="OrthoDB" id="5593063at2759"/>
<dbReference type="InterPro" id="IPR029052">
    <property type="entry name" value="Metallo-depent_PP-like"/>
</dbReference>
<comment type="similarity">
    <text evidence="3">Belongs to the PPP phosphatase family. PP-2B subfamily.</text>
</comment>
<keyword evidence="6 13" id="KW-0378">Hydrolase</keyword>
<accession>A0A1R1YI30</accession>
<evidence type="ECO:0000313" key="16">
    <source>
        <dbReference type="EMBL" id="OMJ26571.1"/>
    </source>
</evidence>
<dbReference type="GO" id="GO:0033192">
    <property type="term" value="F:calmodulin-dependent protein phosphatase activity"/>
    <property type="evidence" value="ECO:0007669"/>
    <property type="project" value="InterPro"/>
</dbReference>
<dbReference type="InterPro" id="IPR041751">
    <property type="entry name" value="MPP_PP2B"/>
</dbReference>
<dbReference type="EMBL" id="LSSN01000004">
    <property type="protein sequence ID" value="OMJ26571.1"/>
    <property type="molecule type" value="Genomic_DNA"/>
</dbReference>
<comment type="subunit">
    <text evidence="4">Composed of two components (A and B), the A component is the catalytic subunit and the B component confers calcium sensitivity.</text>
</comment>
<keyword evidence="17" id="KW-1185">Reference proteome</keyword>
<dbReference type="PROSITE" id="PS00125">
    <property type="entry name" value="SER_THR_PHOSPHATASE"/>
    <property type="match status" value="1"/>
</dbReference>
<evidence type="ECO:0000256" key="7">
    <source>
        <dbReference type="ARBA" id="ARBA00022833"/>
    </source>
</evidence>
<evidence type="ECO:0000256" key="9">
    <source>
        <dbReference type="ARBA" id="ARBA00022912"/>
    </source>
</evidence>
<proteinExistence type="inferred from homology"/>
<keyword evidence="10" id="KW-0408">Iron</keyword>
<organism evidence="16 17">
    <name type="scientific">Smittium culicis</name>
    <dbReference type="NCBI Taxonomy" id="133412"/>
    <lineage>
        <taxon>Eukaryota</taxon>
        <taxon>Fungi</taxon>
        <taxon>Fungi incertae sedis</taxon>
        <taxon>Zoopagomycota</taxon>
        <taxon>Kickxellomycotina</taxon>
        <taxon>Harpellomycetes</taxon>
        <taxon>Harpellales</taxon>
        <taxon>Legeriomycetaceae</taxon>
        <taxon>Smittium</taxon>
    </lineage>
</organism>
<dbReference type="PANTHER" id="PTHR45673">
    <property type="entry name" value="SERINE/THREONINE-PROTEIN PHOSPHATASE 2B CATALYTIC SUBUNIT 1-RELATED"/>
    <property type="match status" value="1"/>
</dbReference>
<evidence type="ECO:0000256" key="14">
    <source>
        <dbReference type="SAM" id="MobiDB-lite"/>
    </source>
</evidence>
<comment type="cofactor">
    <cofactor evidence="1">
        <name>Zn(2+)</name>
        <dbReference type="ChEBI" id="CHEBI:29105"/>
    </cofactor>
</comment>
<dbReference type="SUPFAM" id="SSF56300">
    <property type="entry name" value="Metallo-dependent phosphatases"/>
    <property type="match status" value="1"/>
</dbReference>
<evidence type="ECO:0000256" key="5">
    <source>
        <dbReference type="ARBA" id="ARBA00022723"/>
    </source>
</evidence>
<evidence type="ECO:0000256" key="2">
    <source>
        <dbReference type="ARBA" id="ARBA00001965"/>
    </source>
</evidence>
<dbReference type="InterPro" id="IPR043360">
    <property type="entry name" value="PP2B"/>
</dbReference>
<keyword evidence="9" id="KW-0904">Protein phosphatase</keyword>
<protein>
    <recommendedName>
        <fullName evidence="13">Serine/threonine-protein phosphatase</fullName>
        <ecNumber evidence="13">3.1.3.16</ecNumber>
    </recommendedName>
</protein>
<reference evidence="16 17" key="1">
    <citation type="submission" date="2017-01" db="EMBL/GenBank/DDBJ databases">
        <authorList>
            <person name="Mah S.A."/>
            <person name="Swanson W.J."/>
            <person name="Moy G.W."/>
            <person name="Vacquier V.D."/>
        </authorList>
    </citation>
    <scope>NUCLEOTIDE SEQUENCE [LARGE SCALE GENOMIC DNA]</scope>
    <source>
        <strain evidence="16 17">GSMNP</strain>
    </source>
</reference>
<gene>
    <name evidence="16" type="ORF">AYI70_g52</name>
</gene>
<comment type="cofactor">
    <cofactor evidence="2">
        <name>Fe(3+)</name>
        <dbReference type="ChEBI" id="CHEBI:29034"/>
    </cofactor>
</comment>
<evidence type="ECO:0000256" key="13">
    <source>
        <dbReference type="RuleBase" id="RU004273"/>
    </source>
</evidence>
<name>A0A1R1YI30_9FUNG</name>
<evidence type="ECO:0000256" key="11">
    <source>
        <dbReference type="ARBA" id="ARBA00047761"/>
    </source>
</evidence>
<dbReference type="GO" id="GO:0046872">
    <property type="term" value="F:metal ion binding"/>
    <property type="evidence" value="ECO:0007669"/>
    <property type="project" value="UniProtKB-KW"/>
</dbReference>
<comment type="catalytic activity">
    <reaction evidence="11">
        <text>O-phospho-L-seryl-[protein] + H2O = L-seryl-[protein] + phosphate</text>
        <dbReference type="Rhea" id="RHEA:20629"/>
        <dbReference type="Rhea" id="RHEA-COMP:9863"/>
        <dbReference type="Rhea" id="RHEA-COMP:11604"/>
        <dbReference type="ChEBI" id="CHEBI:15377"/>
        <dbReference type="ChEBI" id="CHEBI:29999"/>
        <dbReference type="ChEBI" id="CHEBI:43474"/>
        <dbReference type="ChEBI" id="CHEBI:83421"/>
        <dbReference type="EC" id="3.1.3.16"/>
    </reaction>
</comment>
<dbReference type="GO" id="GO:0005516">
    <property type="term" value="F:calmodulin binding"/>
    <property type="evidence" value="ECO:0007669"/>
    <property type="project" value="UniProtKB-KW"/>
</dbReference>
<dbReference type="PRINTS" id="PR00114">
    <property type="entry name" value="STPHPHTASE"/>
</dbReference>
<evidence type="ECO:0000256" key="4">
    <source>
        <dbReference type="ARBA" id="ARBA00011112"/>
    </source>
</evidence>
<evidence type="ECO:0000256" key="1">
    <source>
        <dbReference type="ARBA" id="ARBA00001947"/>
    </source>
</evidence>
<keyword evidence="5" id="KW-0479">Metal-binding</keyword>
<evidence type="ECO:0000259" key="15">
    <source>
        <dbReference type="PROSITE" id="PS00125"/>
    </source>
</evidence>
<evidence type="ECO:0000256" key="8">
    <source>
        <dbReference type="ARBA" id="ARBA00022860"/>
    </source>
</evidence>
<keyword evidence="7" id="KW-0862">Zinc</keyword>
<dbReference type="InterPro" id="IPR004843">
    <property type="entry name" value="Calcineurin-like_PHP"/>
</dbReference>
<evidence type="ECO:0000256" key="6">
    <source>
        <dbReference type="ARBA" id="ARBA00022801"/>
    </source>
</evidence>
<dbReference type="STRING" id="133412.A0A1R1YI30"/>
<dbReference type="CDD" id="cd07416">
    <property type="entry name" value="MPP_PP2B"/>
    <property type="match status" value="1"/>
</dbReference>
<comment type="catalytic activity">
    <reaction evidence="12 13">
        <text>O-phospho-L-threonyl-[protein] + H2O = L-threonyl-[protein] + phosphate</text>
        <dbReference type="Rhea" id="RHEA:47004"/>
        <dbReference type="Rhea" id="RHEA-COMP:11060"/>
        <dbReference type="Rhea" id="RHEA-COMP:11605"/>
        <dbReference type="ChEBI" id="CHEBI:15377"/>
        <dbReference type="ChEBI" id="CHEBI:30013"/>
        <dbReference type="ChEBI" id="CHEBI:43474"/>
        <dbReference type="ChEBI" id="CHEBI:61977"/>
        <dbReference type="EC" id="3.1.3.16"/>
    </reaction>
</comment>
<evidence type="ECO:0000313" key="17">
    <source>
        <dbReference type="Proteomes" id="UP000187283"/>
    </source>
</evidence>
<dbReference type="GO" id="GO:0097720">
    <property type="term" value="P:calcineurin-mediated signaling"/>
    <property type="evidence" value="ECO:0007669"/>
    <property type="project" value="InterPro"/>
</dbReference>
<evidence type="ECO:0000256" key="3">
    <source>
        <dbReference type="ARBA" id="ARBA00009905"/>
    </source>
</evidence>
<dbReference type="AlphaFoldDB" id="A0A1R1YI30"/>
<dbReference type="EC" id="3.1.3.16" evidence="13"/>
<feature type="region of interest" description="Disordered" evidence="14">
    <location>
        <begin position="468"/>
        <end position="491"/>
    </location>
</feature>
<dbReference type="InterPro" id="IPR006186">
    <property type="entry name" value="Ser/Thr-sp_prot-phosphatase"/>
</dbReference>
<comment type="caution">
    <text evidence="16">The sequence shown here is derived from an EMBL/GenBank/DDBJ whole genome shotgun (WGS) entry which is preliminary data.</text>
</comment>
<dbReference type="Pfam" id="PF00149">
    <property type="entry name" value="Metallophos"/>
    <property type="match status" value="1"/>
</dbReference>